<dbReference type="InterPro" id="IPR011993">
    <property type="entry name" value="PH-like_dom_sf"/>
</dbReference>
<sequence length="221" mass="24935">MSNPQAGQAINGIPAITGALSLIDSKPSQCRSRRENQPQGIEKVSIFRRMNKLGMKADLFAHIIRDHVKLSPKISETVKDKLSFGDRILRTGGTEKLFKTLFNVSEKGRLLKASQCYLSTTAGPIAGILFISTRNIAFCSKRSLKVSCPIGETAKVHYKILIPLSKIDMADQSKDVEDPSQIYLQIVTVDKFDFRFMGFLNYQKTWKHLQQAILLRPRYDM</sequence>
<evidence type="ECO:0000259" key="2">
    <source>
        <dbReference type="SMART" id="SM00568"/>
    </source>
</evidence>
<accession>A0AAN7KEQ3</accession>
<dbReference type="Pfam" id="PF02893">
    <property type="entry name" value="GRAM"/>
    <property type="match status" value="1"/>
</dbReference>
<dbReference type="Proteomes" id="UP001346149">
    <property type="component" value="Unassembled WGS sequence"/>
</dbReference>
<dbReference type="SMART" id="SM00568">
    <property type="entry name" value="GRAM"/>
    <property type="match status" value="1"/>
</dbReference>
<dbReference type="Gene3D" id="2.30.29.30">
    <property type="entry name" value="Pleckstrin-homology domain (PH domain)/Phosphotyrosine-binding domain (PTB)"/>
    <property type="match status" value="1"/>
</dbReference>
<dbReference type="EMBL" id="JAXQNO010000023">
    <property type="protein sequence ID" value="KAK4765596.1"/>
    <property type="molecule type" value="Genomic_DNA"/>
</dbReference>
<organism evidence="3 4">
    <name type="scientific">Trapa natans</name>
    <name type="common">Water chestnut</name>
    <dbReference type="NCBI Taxonomy" id="22666"/>
    <lineage>
        <taxon>Eukaryota</taxon>
        <taxon>Viridiplantae</taxon>
        <taxon>Streptophyta</taxon>
        <taxon>Embryophyta</taxon>
        <taxon>Tracheophyta</taxon>
        <taxon>Spermatophyta</taxon>
        <taxon>Magnoliopsida</taxon>
        <taxon>eudicotyledons</taxon>
        <taxon>Gunneridae</taxon>
        <taxon>Pentapetalae</taxon>
        <taxon>rosids</taxon>
        <taxon>malvids</taxon>
        <taxon>Myrtales</taxon>
        <taxon>Lythraceae</taxon>
        <taxon>Trapa</taxon>
    </lineage>
</organism>
<dbReference type="AlphaFoldDB" id="A0AAN7KEQ3"/>
<dbReference type="InterPro" id="IPR004182">
    <property type="entry name" value="GRAM"/>
</dbReference>
<comment type="similarity">
    <text evidence="1">Belongs to the GEM family.</text>
</comment>
<proteinExistence type="inferred from homology"/>
<name>A0AAN7KEQ3_TRANT</name>
<reference evidence="3 4" key="1">
    <citation type="journal article" date="2023" name="Hortic Res">
        <title>Pangenome of water caltrop reveals structural variations and asymmetric subgenome divergence after allopolyploidization.</title>
        <authorList>
            <person name="Zhang X."/>
            <person name="Chen Y."/>
            <person name="Wang L."/>
            <person name="Yuan Y."/>
            <person name="Fang M."/>
            <person name="Shi L."/>
            <person name="Lu R."/>
            <person name="Comes H.P."/>
            <person name="Ma Y."/>
            <person name="Chen Y."/>
            <person name="Huang G."/>
            <person name="Zhou Y."/>
            <person name="Zheng Z."/>
            <person name="Qiu Y."/>
        </authorList>
    </citation>
    <scope>NUCLEOTIDE SEQUENCE [LARGE SCALE GENOMIC DNA]</scope>
    <source>
        <strain evidence="3">F231</strain>
    </source>
</reference>
<evidence type="ECO:0000256" key="1">
    <source>
        <dbReference type="ARBA" id="ARBA00009414"/>
    </source>
</evidence>
<feature type="domain" description="GRAM" evidence="2">
    <location>
        <begin position="96"/>
        <end position="174"/>
    </location>
</feature>
<dbReference type="InterPro" id="IPR037848">
    <property type="entry name" value="GEM-like"/>
</dbReference>
<keyword evidence="4" id="KW-1185">Reference proteome</keyword>
<evidence type="ECO:0000313" key="4">
    <source>
        <dbReference type="Proteomes" id="UP001346149"/>
    </source>
</evidence>
<comment type="caution">
    <text evidence="3">The sequence shown here is derived from an EMBL/GenBank/DDBJ whole genome shotgun (WGS) entry which is preliminary data.</text>
</comment>
<protein>
    <recommendedName>
        <fullName evidence="2">GRAM domain-containing protein</fullName>
    </recommendedName>
</protein>
<evidence type="ECO:0000313" key="3">
    <source>
        <dbReference type="EMBL" id="KAK4765596.1"/>
    </source>
</evidence>
<gene>
    <name evidence="3" type="ORF">SAY86_026686</name>
</gene>
<dbReference type="PANTHER" id="PTHR31969">
    <property type="entry name" value="GEM-LIKE PROTEIN 2"/>
    <property type="match status" value="1"/>
</dbReference>